<dbReference type="Proteomes" id="UP001431783">
    <property type="component" value="Unassembled WGS sequence"/>
</dbReference>
<dbReference type="AlphaFoldDB" id="A0AAW1V0Q7"/>
<feature type="region of interest" description="Disordered" evidence="1">
    <location>
        <begin position="286"/>
        <end position="471"/>
    </location>
</feature>
<feature type="compositionally biased region" description="Polar residues" evidence="1">
    <location>
        <begin position="422"/>
        <end position="471"/>
    </location>
</feature>
<feature type="compositionally biased region" description="Polar residues" evidence="1">
    <location>
        <begin position="317"/>
        <end position="349"/>
    </location>
</feature>
<organism evidence="2 3">
    <name type="scientific">Henosepilachna vigintioctopunctata</name>
    <dbReference type="NCBI Taxonomy" id="420089"/>
    <lineage>
        <taxon>Eukaryota</taxon>
        <taxon>Metazoa</taxon>
        <taxon>Ecdysozoa</taxon>
        <taxon>Arthropoda</taxon>
        <taxon>Hexapoda</taxon>
        <taxon>Insecta</taxon>
        <taxon>Pterygota</taxon>
        <taxon>Neoptera</taxon>
        <taxon>Endopterygota</taxon>
        <taxon>Coleoptera</taxon>
        <taxon>Polyphaga</taxon>
        <taxon>Cucujiformia</taxon>
        <taxon>Coccinelloidea</taxon>
        <taxon>Coccinellidae</taxon>
        <taxon>Epilachninae</taxon>
        <taxon>Epilachnini</taxon>
        <taxon>Henosepilachna</taxon>
    </lineage>
</organism>
<evidence type="ECO:0000256" key="1">
    <source>
        <dbReference type="SAM" id="MobiDB-lite"/>
    </source>
</evidence>
<feature type="compositionally biased region" description="Basic residues" evidence="1">
    <location>
        <begin position="295"/>
        <end position="308"/>
    </location>
</feature>
<feature type="compositionally biased region" description="Polar residues" evidence="1">
    <location>
        <begin position="356"/>
        <end position="393"/>
    </location>
</feature>
<gene>
    <name evidence="2" type="ORF">WA026_017635</name>
</gene>
<name>A0AAW1V0Q7_9CUCU</name>
<proteinExistence type="predicted"/>
<keyword evidence="3" id="KW-1185">Reference proteome</keyword>
<comment type="caution">
    <text evidence="2">The sequence shown here is derived from an EMBL/GenBank/DDBJ whole genome shotgun (WGS) entry which is preliminary data.</text>
</comment>
<protein>
    <submittedName>
        <fullName evidence="2">Uncharacterized protein</fullName>
    </submittedName>
</protein>
<evidence type="ECO:0000313" key="3">
    <source>
        <dbReference type="Proteomes" id="UP001431783"/>
    </source>
</evidence>
<reference evidence="2 3" key="1">
    <citation type="submission" date="2023-03" db="EMBL/GenBank/DDBJ databases">
        <title>Genome insight into feeding habits of ladybird beetles.</title>
        <authorList>
            <person name="Li H.-S."/>
            <person name="Huang Y.-H."/>
            <person name="Pang H."/>
        </authorList>
    </citation>
    <scope>NUCLEOTIDE SEQUENCE [LARGE SCALE GENOMIC DNA]</scope>
    <source>
        <strain evidence="2">SYSU_2023b</strain>
        <tissue evidence="2">Whole body</tissue>
    </source>
</reference>
<accession>A0AAW1V0Q7</accession>
<feature type="compositionally biased region" description="Low complexity" evidence="1">
    <location>
        <begin position="407"/>
        <end position="421"/>
    </location>
</feature>
<evidence type="ECO:0000313" key="2">
    <source>
        <dbReference type="EMBL" id="KAK9886716.1"/>
    </source>
</evidence>
<feature type="compositionally biased region" description="Basic and acidic residues" evidence="1">
    <location>
        <begin position="22"/>
        <end position="36"/>
    </location>
</feature>
<sequence>MSSDKKDDEVFGISDNSNSSDNDSKNDEEYSPDKLMRGTSMNRPLRLSNDPGPGVPGTSGSAPALEENNQRTVELRTVLKGLECIKNTIDFVIVPSFRNEHPSAFLNTLDILRFKLDEINIKVGGLDAIPSEHSAPPSGTADTFEPTVLDIHIQIANFYAYIVVEYLKLLNKAKRSEETKNFVTNILDKFEKLGTRDEIAKKIHLRSSEFNNESNYCQLVPLSTTNDAILKQLKKSLKKKKKKKSKLCSVKRLCDYTFYENHFHASNVVFLINTVDIPARESIEEKPPIKNKETKKAKKAKKKSKSAKKVAEKSELTSDMGSQQSTSNEPDSVSSEAESVPKPSSNETESVLKPASTETESVSKSASNETESVSKSASNETESVSKSASNETKSVSDETESVSKSASNETESVSNETESVSKSASNETESVSKSASNETESVSKSASNETESISKSAWNETKSVSMKRNQL</sequence>
<feature type="region of interest" description="Disordered" evidence="1">
    <location>
        <begin position="1"/>
        <end position="68"/>
    </location>
</feature>
<dbReference type="EMBL" id="JARQZJ010000101">
    <property type="protein sequence ID" value="KAK9886716.1"/>
    <property type="molecule type" value="Genomic_DNA"/>
</dbReference>